<gene>
    <name evidence="1" type="ORF">MSAN_01602700</name>
</gene>
<evidence type="ECO:0000313" key="2">
    <source>
        <dbReference type="Proteomes" id="UP000623467"/>
    </source>
</evidence>
<keyword evidence="2" id="KW-1185">Reference proteome</keyword>
<organism evidence="1 2">
    <name type="scientific">Mycena sanguinolenta</name>
    <dbReference type="NCBI Taxonomy" id="230812"/>
    <lineage>
        <taxon>Eukaryota</taxon>
        <taxon>Fungi</taxon>
        <taxon>Dikarya</taxon>
        <taxon>Basidiomycota</taxon>
        <taxon>Agaricomycotina</taxon>
        <taxon>Agaricomycetes</taxon>
        <taxon>Agaricomycetidae</taxon>
        <taxon>Agaricales</taxon>
        <taxon>Marasmiineae</taxon>
        <taxon>Mycenaceae</taxon>
        <taxon>Mycena</taxon>
    </lineage>
</organism>
<dbReference type="Gene3D" id="2.40.40.10">
    <property type="entry name" value="RlpA-like domain"/>
    <property type="match status" value="1"/>
</dbReference>
<name>A0A8H6Y4L9_9AGAR</name>
<sequence>MVALLLSGVDDRFMSGTATLGFTGTTNCGCPPSNGPFAVSIPKELMNDRTCCQDTVTVEYKGKAVTAILSGVFDDGDGTENIEMSPMAFALIADNPTDTTVGPVTWSFNN</sequence>
<protein>
    <submittedName>
        <fullName evidence="1">Uncharacterized protein</fullName>
    </submittedName>
</protein>
<comment type="caution">
    <text evidence="1">The sequence shown here is derived from an EMBL/GenBank/DDBJ whole genome shotgun (WGS) entry which is preliminary data.</text>
</comment>
<accession>A0A8H6Y4L9</accession>
<dbReference type="CDD" id="cd22191">
    <property type="entry name" value="DPBB_RlpA_EXP_N-like"/>
    <property type="match status" value="1"/>
</dbReference>
<dbReference type="OrthoDB" id="2886481at2759"/>
<reference evidence="1" key="1">
    <citation type="submission" date="2020-05" db="EMBL/GenBank/DDBJ databases">
        <title>Mycena genomes resolve the evolution of fungal bioluminescence.</title>
        <authorList>
            <person name="Tsai I.J."/>
        </authorList>
    </citation>
    <scope>NUCLEOTIDE SEQUENCE</scope>
    <source>
        <strain evidence="1">160909Yilan</strain>
    </source>
</reference>
<dbReference type="SUPFAM" id="SSF50685">
    <property type="entry name" value="Barwin-like endoglucanases"/>
    <property type="match status" value="1"/>
</dbReference>
<dbReference type="EMBL" id="JACAZH010000013">
    <property type="protein sequence ID" value="KAF7351697.1"/>
    <property type="molecule type" value="Genomic_DNA"/>
</dbReference>
<dbReference type="InterPro" id="IPR036908">
    <property type="entry name" value="RlpA-like_sf"/>
</dbReference>
<dbReference type="AlphaFoldDB" id="A0A8H6Y4L9"/>
<dbReference type="Proteomes" id="UP000623467">
    <property type="component" value="Unassembled WGS sequence"/>
</dbReference>
<proteinExistence type="predicted"/>
<evidence type="ECO:0000313" key="1">
    <source>
        <dbReference type="EMBL" id="KAF7351697.1"/>
    </source>
</evidence>